<dbReference type="AlphaFoldDB" id="A0A8J3JGV7"/>
<dbReference type="PROSITE" id="PS51257">
    <property type="entry name" value="PROKAR_LIPOPROTEIN"/>
    <property type="match status" value="1"/>
</dbReference>
<evidence type="ECO:0000313" key="5">
    <source>
        <dbReference type="Proteomes" id="UP000601223"/>
    </source>
</evidence>
<evidence type="ECO:0000256" key="2">
    <source>
        <dbReference type="ARBA" id="ARBA00022898"/>
    </source>
</evidence>
<dbReference type="NCBIfam" id="TIGR01409">
    <property type="entry name" value="TAT_signal_seq"/>
    <property type="match status" value="1"/>
</dbReference>
<keyword evidence="4" id="KW-0032">Aminotransferase</keyword>
<keyword evidence="2" id="KW-0663">Pyridoxal phosphate</keyword>
<evidence type="ECO:0000256" key="1">
    <source>
        <dbReference type="ARBA" id="ARBA00001933"/>
    </source>
</evidence>
<gene>
    <name evidence="4" type="ORF">Cba03nite_37430</name>
</gene>
<dbReference type="Gene3D" id="3.40.640.10">
    <property type="entry name" value="Type I PLP-dependent aspartate aminotransferase-like (Major domain)"/>
    <property type="match status" value="1"/>
</dbReference>
<dbReference type="InterPro" id="IPR015422">
    <property type="entry name" value="PyrdxlP-dep_Trfase_small"/>
</dbReference>
<dbReference type="RefSeq" id="WP_203747565.1">
    <property type="nucleotide sequence ID" value="NZ_BONF01000020.1"/>
</dbReference>
<protein>
    <submittedName>
        <fullName evidence="4">Class V aminotransferase</fullName>
    </submittedName>
</protein>
<dbReference type="InterPro" id="IPR006311">
    <property type="entry name" value="TAT_signal"/>
</dbReference>
<dbReference type="PROSITE" id="PS51318">
    <property type="entry name" value="TAT"/>
    <property type="match status" value="1"/>
</dbReference>
<comment type="caution">
    <text evidence="4">The sequence shown here is derived from an EMBL/GenBank/DDBJ whole genome shotgun (WGS) entry which is preliminary data.</text>
</comment>
<accession>A0A8J3JGV7</accession>
<dbReference type="Gene3D" id="3.90.1150.10">
    <property type="entry name" value="Aspartate Aminotransferase, domain 1"/>
    <property type="match status" value="1"/>
</dbReference>
<reference evidence="4 5" key="1">
    <citation type="submission" date="2021-01" db="EMBL/GenBank/DDBJ databases">
        <title>Whole genome shotgun sequence of Catellatospora bangladeshensis NBRC 107357.</title>
        <authorList>
            <person name="Komaki H."/>
            <person name="Tamura T."/>
        </authorList>
    </citation>
    <scope>NUCLEOTIDE SEQUENCE [LARGE SCALE GENOMIC DNA]</scope>
    <source>
        <strain evidence="4 5">NBRC 107357</strain>
    </source>
</reference>
<keyword evidence="4" id="KW-0808">Transferase</keyword>
<comment type="cofactor">
    <cofactor evidence="1">
        <name>pyridoxal 5'-phosphate</name>
        <dbReference type="ChEBI" id="CHEBI:597326"/>
    </cofactor>
</comment>
<dbReference type="SUPFAM" id="SSF53383">
    <property type="entry name" value="PLP-dependent transferases"/>
    <property type="match status" value="1"/>
</dbReference>
<dbReference type="EMBL" id="BONF01000020">
    <property type="protein sequence ID" value="GIF82394.1"/>
    <property type="molecule type" value="Genomic_DNA"/>
</dbReference>
<dbReference type="InterPro" id="IPR019546">
    <property type="entry name" value="TAT_signal_bac_arc"/>
</dbReference>
<dbReference type="PANTHER" id="PTHR43586">
    <property type="entry name" value="CYSTEINE DESULFURASE"/>
    <property type="match status" value="1"/>
</dbReference>
<feature type="domain" description="Aminotransferase class V" evidence="3">
    <location>
        <begin position="101"/>
        <end position="404"/>
    </location>
</feature>
<dbReference type="GO" id="GO:0008483">
    <property type="term" value="F:transaminase activity"/>
    <property type="evidence" value="ECO:0007669"/>
    <property type="project" value="UniProtKB-KW"/>
</dbReference>
<dbReference type="PANTHER" id="PTHR43586:SF8">
    <property type="entry name" value="CYSTEINE DESULFURASE 1, CHLOROPLASTIC"/>
    <property type="match status" value="1"/>
</dbReference>
<organism evidence="4 5">
    <name type="scientific">Catellatospora bangladeshensis</name>
    <dbReference type="NCBI Taxonomy" id="310355"/>
    <lineage>
        <taxon>Bacteria</taxon>
        <taxon>Bacillati</taxon>
        <taxon>Actinomycetota</taxon>
        <taxon>Actinomycetes</taxon>
        <taxon>Micromonosporales</taxon>
        <taxon>Micromonosporaceae</taxon>
        <taxon>Catellatospora</taxon>
    </lineage>
</organism>
<dbReference type="InterPro" id="IPR000192">
    <property type="entry name" value="Aminotrans_V_dom"/>
</dbReference>
<evidence type="ECO:0000259" key="3">
    <source>
        <dbReference type="Pfam" id="PF00266"/>
    </source>
</evidence>
<sequence>MGEISRRGLLGGLTATAALGALSACDGAEVTPPLVSSAPPLDPNSWASVRAQFALDTAKAQFAAFVFASPPAVVRDAIARHRAGLDADTFGYLHENEEGALERIHVGASRYLGVPGTDVCFTDSTTMGLGLLYGGIKLRPGDEVLTTEHDFFSTHESLRLRAERDGVTVRRVRLFAQSAAASTDEIVSALVKALTPATRVVAVTWVHSSTGVRLPIRAMADALAVHNRDRAPEQRALLCVDGVHGFGAVDAGPAELGCDFLVSGCHKWLFGPRGTGLVWGKPEAWARFQPTIPAFENAAFGRWMGLSQLPPNPAGSPGGYHAFEHQWSLAEAFEFHRTVGRARIAERTTALATRLKDGLAGISGVTLFTPRSAELSAGVVCCNVGSLHPGMAAAQLRDKGVITSTTPYEPSYLRFGTSILTGEDDVDRALAAVRSLG</sequence>
<proteinExistence type="predicted"/>
<dbReference type="Pfam" id="PF00266">
    <property type="entry name" value="Aminotran_5"/>
    <property type="match status" value="1"/>
</dbReference>
<name>A0A8J3JGV7_9ACTN</name>
<dbReference type="InterPro" id="IPR015421">
    <property type="entry name" value="PyrdxlP-dep_Trfase_major"/>
</dbReference>
<dbReference type="Proteomes" id="UP000601223">
    <property type="component" value="Unassembled WGS sequence"/>
</dbReference>
<evidence type="ECO:0000313" key="4">
    <source>
        <dbReference type="EMBL" id="GIF82394.1"/>
    </source>
</evidence>
<keyword evidence="5" id="KW-1185">Reference proteome</keyword>
<dbReference type="InterPro" id="IPR015424">
    <property type="entry name" value="PyrdxlP-dep_Trfase"/>
</dbReference>